<dbReference type="Pfam" id="PF00063">
    <property type="entry name" value="Myosin_head"/>
    <property type="match status" value="1"/>
</dbReference>
<evidence type="ECO:0000256" key="4">
    <source>
        <dbReference type="ARBA" id="ARBA00023123"/>
    </source>
</evidence>
<keyword evidence="4 7" id="KW-0518">Myosin</keyword>
<dbReference type="AlphaFoldDB" id="A9V1E3"/>
<dbReference type="EMBL" id="CH991554">
    <property type="protein sequence ID" value="EDQ88552.1"/>
    <property type="molecule type" value="Genomic_DNA"/>
</dbReference>
<name>A9V1E3_MONBE</name>
<keyword evidence="5" id="KW-0505">Motor protein</keyword>
<dbReference type="PANTHER" id="PTHR13140">
    <property type="entry name" value="MYOSIN"/>
    <property type="match status" value="1"/>
</dbReference>
<gene>
    <name evidence="10" type="ORF">MONBRDRAFT_8881</name>
</gene>
<dbReference type="PANTHER" id="PTHR13140:SF713">
    <property type="entry name" value="UNCONVENTIONAL MYOSIN ID"/>
    <property type="match status" value="1"/>
</dbReference>
<dbReference type="GeneID" id="5892031"/>
<dbReference type="Gene3D" id="1.20.58.530">
    <property type="match status" value="1"/>
</dbReference>
<dbReference type="PRINTS" id="PR00193">
    <property type="entry name" value="MYOSINHEAVY"/>
</dbReference>
<keyword evidence="3" id="KW-0067">ATP-binding</keyword>
<organism evidence="10 11">
    <name type="scientific">Monosiga brevicollis</name>
    <name type="common">Choanoflagellate</name>
    <dbReference type="NCBI Taxonomy" id="81824"/>
    <lineage>
        <taxon>Eukaryota</taxon>
        <taxon>Choanoflagellata</taxon>
        <taxon>Craspedida</taxon>
        <taxon>Salpingoecidae</taxon>
        <taxon>Monosiga</taxon>
    </lineage>
</organism>
<feature type="domain" description="Myosin motor" evidence="9">
    <location>
        <begin position="1"/>
        <end position="415"/>
    </location>
</feature>
<dbReference type="STRING" id="81824.A9V1E3"/>
<evidence type="ECO:0000256" key="3">
    <source>
        <dbReference type="ARBA" id="ARBA00022840"/>
    </source>
</evidence>
<dbReference type="Proteomes" id="UP000001357">
    <property type="component" value="Unassembled WGS sequence"/>
</dbReference>
<dbReference type="Gene3D" id="1.20.120.720">
    <property type="entry name" value="Myosin VI head, motor domain, U50 subdomain"/>
    <property type="match status" value="1"/>
</dbReference>
<dbReference type="InParanoid" id="A9V1E3"/>
<reference evidence="10 11" key="1">
    <citation type="journal article" date="2008" name="Nature">
        <title>The genome of the choanoflagellate Monosiga brevicollis and the origin of metazoans.</title>
        <authorList>
            <consortium name="JGI Sequencing"/>
            <person name="King N."/>
            <person name="Westbrook M.J."/>
            <person name="Young S.L."/>
            <person name="Kuo A."/>
            <person name="Abedin M."/>
            <person name="Chapman J."/>
            <person name="Fairclough S."/>
            <person name="Hellsten U."/>
            <person name="Isogai Y."/>
            <person name="Letunic I."/>
            <person name="Marr M."/>
            <person name="Pincus D."/>
            <person name="Putnam N."/>
            <person name="Rokas A."/>
            <person name="Wright K.J."/>
            <person name="Zuzow R."/>
            <person name="Dirks W."/>
            <person name="Good M."/>
            <person name="Goodstein D."/>
            <person name="Lemons D."/>
            <person name="Li W."/>
            <person name="Lyons J.B."/>
            <person name="Morris A."/>
            <person name="Nichols S."/>
            <person name="Richter D.J."/>
            <person name="Salamov A."/>
            <person name="Bork P."/>
            <person name="Lim W.A."/>
            <person name="Manning G."/>
            <person name="Miller W.T."/>
            <person name="McGinnis W."/>
            <person name="Shapiro H."/>
            <person name="Tjian R."/>
            <person name="Grigoriev I.V."/>
            <person name="Rokhsar D."/>
        </authorList>
    </citation>
    <scope>NUCLEOTIDE SEQUENCE [LARGE SCALE GENOMIC DNA]</scope>
    <source>
        <strain evidence="11">MX1 / ATCC 50154</strain>
    </source>
</reference>
<evidence type="ECO:0000256" key="1">
    <source>
        <dbReference type="ARBA" id="ARBA00008314"/>
    </source>
</evidence>
<evidence type="ECO:0000256" key="6">
    <source>
        <dbReference type="ARBA" id="ARBA00023203"/>
    </source>
</evidence>
<dbReference type="FunFam" id="1.10.10.820:FF:000001">
    <property type="entry name" value="Myosin heavy chain"/>
    <property type="match status" value="1"/>
</dbReference>
<evidence type="ECO:0000256" key="8">
    <source>
        <dbReference type="SAM" id="MobiDB-lite"/>
    </source>
</evidence>
<evidence type="ECO:0000313" key="10">
    <source>
        <dbReference type="EMBL" id="EDQ88552.1"/>
    </source>
</evidence>
<dbReference type="InterPro" id="IPR027417">
    <property type="entry name" value="P-loop_NTPase"/>
</dbReference>
<proteinExistence type="inferred from homology"/>
<dbReference type="GO" id="GO:0016459">
    <property type="term" value="C:myosin complex"/>
    <property type="evidence" value="ECO:0007669"/>
    <property type="project" value="UniProtKB-KW"/>
</dbReference>
<dbReference type="GO" id="GO:0003779">
    <property type="term" value="F:actin binding"/>
    <property type="evidence" value="ECO:0007669"/>
    <property type="project" value="UniProtKB-KW"/>
</dbReference>
<protein>
    <recommendedName>
        <fullName evidence="9">Myosin motor domain-containing protein</fullName>
    </recommendedName>
</protein>
<evidence type="ECO:0000259" key="9">
    <source>
        <dbReference type="PROSITE" id="PS51456"/>
    </source>
</evidence>
<evidence type="ECO:0000256" key="5">
    <source>
        <dbReference type="ARBA" id="ARBA00023175"/>
    </source>
</evidence>
<dbReference type="InterPro" id="IPR001609">
    <property type="entry name" value="Myosin_head_motor_dom-like"/>
</dbReference>
<evidence type="ECO:0000313" key="11">
    <source>
        <dbReference type="Proteomes" id="UP000001357"/>
    </source>
</evidence>
<evidence type="ECO:0000256" key="2">
    <source>
        <dbReference type="ARBA" id="ARBA00022741"/>
    </source>
</evidence>
<feature type="compositionally biased region" description="Low complexity" evidence="8">
    <location>
        <begin position="397"/>
        <end position="407"/>
    </location>
</feature>
<keyword evidence="6 7" id="KW-0009">Actin-binding</keyword>
<keyword evidence="11" id="KW-1185">Reference proteome</keyword>
<comment type="caution">
    <text evidence="7">Lacks conserved residue(s) required for the propagation of feature annotation.</text>
</comment>
<dbReference type="RefSeq" id="XP_001746656.1">
    <property type="nucleotide sequence ID" value="XM_001746604.1"/>
</dbReference>
<dbReference type="SMART" id="SM00242">
    <property type="entry name" value="MYSc"/>
    <property type="match status" value="1"/>
</dbReference>
<evidence type="ECO:0000256" key="7">
    <source>
        <dbReference type="PROSITE-ProRule" id="PRU00782"/>
    </source>
</evidence>
<dbReference type="GO" id="GO:0005524">
    <property type="term" value="F:ATP binding"/>
    <property type="evidence" value="ECO:0007669"/>
    <property type="project" value="UniProtKB-KW"/>
</dbReference>
<keyword evidence="2" id="KW-0547">Nucleotide-binding</keyword>
<dbReference type="eggNOG" id="KOG0164">
    <property type="taxonomic scope" value="Eukaryota"/>
</dbReference>
<dbReference type="GO" id="GO:0003774">
    <property type="term" value="F:cytoskeletal motor activity"/>
    <property type="evidence" value="ECO:0007669"/>
    <property type="project" value="InterPro"/>
</dbReference>
<dbReference type="PROSITE" id="PS51456">
    <property type="entry name" value="MYOSIN_MOTOR"/>
    <property type="match status" value="1"/>
</dbReference>
<dbReference type="Gene3D" id="1.10.10.820">
    <property type="match status" value="1"/>
</dbReference>
<comment type="similarity">
    <text evidence="1 7">Belongs to the TRAFAC class myosin-kinesin ATPase superfamily. Myosin family.</text>
</comment>
<feature type="region of interest" description="Disordered" evidence="8">
    <location>
        <begin position="392"/>
        <end position="415"/>
    </location>
</feature>
<dbReference type="OMA" id="RIMGSIM"/>
<dbReference type="KEGG" id="mbr:MONBRDRAFT_8881"/>
<dbReference type="SUPFAM" id="SSF52540">
    <property type="entry name" value="P-loop containing nucleoside triphosphate hydrolases"/>
    <property type="match status" value="1"/>
</dbReference>
<accession>A9V1E3</accession>
<sequence>MTIPAGLANTWPSILITKARDPIGGHIQNYLLEKARVVGQQEGERNFHVFYQLLAGAGDADLRRMGLQADATKYAYANGGKTVAVRGINDKRDYREASEAMQSIGFDPEVQKTVWNIVASVLHLGNLSFEKVGDNCKLVNSEHVRSICQLLDLQQPELEAALTTRVVAARGEVVKKPLKQGEAEIARDALAKALYERTFSTIVQAINDAIQVRDTGGRTTVIGVLDIYGFEIFDNNGFEQLCINYCNEKLQQLFIELVLKREQEEYRAEGITWTDVKFFNNRVICELIESQRSGILGILDEKCLMVGKMTDEDFLDHMDKELTRHDHYTSRMTDRNNKQLRLGVDFQLKHFAGDVTYQVPGFLEKNRDTLFQDLKRLLYHSRNGVLQKRCGPRVPKTLRLSTSAPSRRASRSAPR</sequence>
<dbReference type="FunFam" id="1.20.58.530:FF:000004">
    <property type="entry name" value="Unconventional myosin ID"/>
    <property type="match status" value="1"/>
</dbReference>